<dbReference type="EMBL" id="AFNH02000417">
    <property type="protein sequence ID" value="EZG70679.1"/>
    <property type="molecule type" value="Genomic_DNA"/>
</dbReference>
<dbReference type="GO" id="GO:0004737">
    <property type="term" value="F:pyruvate decarboxylase activity"/>
    <property type="evidence" value="ECO:0007669"/>
    <property type="project" value="TreeGrafter"/>
</dbReference>
<comment type="similarity">
    <text evidence="2 9">Belongs to the TPP enzyme family.</text>
</comment>
<dbReference type="PANTHER" id="PTHR43452:SF30">
    <property type="entry name" value="PYRUVATE DECARBOXYLASE ISOZYME 1-RELATED"/>
    <property type="match status" value="1"/>
</dbReference>
<feature type="domain" description="Thiamine pyrophosphate enzyme N-terminal TPP-binding" evidence="12">
    <location>
        <begin position="6"/>
        <end position="109"/>
    </location>
</feature>
<accession>A0A023B902</accession>
<dbReference type="CDD" id="cd02005">
    <property type="entry name" value="TPP_PDC_IPDC"/>
    <property type="match status" value="1"/>
</dbReference>
<reference evidence="13" key="1">
    <citation type="submission" date="2013-12" db="EMBL/GenBank/DDBJ databases">
        <authorList>
            <person name="Omoto C.K."/>
            <person name="Sibley D."/>
            <person name="Venepally P."/>
            <person name="Hadjithomas M."/>
            <person name="Karamycheva S."/>
            <person name="Brunk B."/>
            <person name="Roos D."/>
            <person name="Caler E."/>
            <person name="Lorenzi H."/>
        </authorList>
    </citation>
    <scope>NUCLEOTIDE SEQUENCE</scope>
</reference>
<feature type="domain" description="Thiamine pyrophosphate enzyme central" evidence="10">
    <location>
        <begin position="200"/>
        <end position="318"/>
    </location>
</feature>
<dbReference type="InterPro" id="IPR012110">
    <property type="entry name" value="PDC/IPDC-like"/>
</dbReference>
<dbReference type="InterPro" id="IPR029061">
    <property type="entry name" value="THDP-binding"/>
</dbReference>
<comment type="caution">
    <text evidence="13">The sequence shown here is derived from an EMBL/GenBank/DDBJ whole genome shotgun (WGS) entry which is preliminary data.</text>
</comment>
<gene>
    <name evidence="13" type="ORF">GNI_054780</name>
</gene>
<sequence length="585" mass="65611">MTIRVRLADFLCKRIYDAGCHQMFGVPGDFNLGFLNRVMESPVEYVGCCNELNAAYAADGCARITGLSACVTTYAVGELSALNGIAGAYAECVPVIKITGAPAREHYRQRPLLHHTLGDYMTPYHIYERVTVDQAILNDHRTAAKAIDRVVKHCLLFKQPVYIAVPSDMVDEEIDVDEDLVEWMAPKEPVSDPSALEEAVDEIVARVEKSKHPLFIPGVELIRRSYQSLFEKITNKTKIPYVTMLLGKGILGEDHPNFMGLYMGHRSRPEIKESVAASDCVIIFGEKLTDLNTGGFTQGFNDRNRVLINYDNVRIGSHGYTGIYFKDVLAGLLERLPERTEYPYDFPRAMHSCVNRADSPTRYSPNEKLSMKKVFKKFAQYLQSDMVVIAETGASMFATAETMLPHGCMYFGQTFYGSIGYTVGACFGASLALKREGKGRRVLLVVGDGSFQLTCQEVSSMVRFGCNPLVILVNNDGYLIERVITDNSYNDIQMWKYALLPQVFGLPEKACFKCETIEQLDKALEYAKTENDHMTFVEAVFEKWDCNLLLKSAGRMMALNNHLEPSITEDMLEHAAQEQHQSTEP</sequence>
<evidence type="ECO:0000256" key="6">
    <source>
        <dbReference type="ARBA" id="ARBA00023052"/>
    </source>
</evidence>
<evidence type="ECO:0000256" key="9">
    <source>
        <dbReference type="RuleBase" id="RU362132"/>
    </source>
</evidence>
<dbReference type="AlphaFoldDB" id="A0A023B902"/>
<dbReference type="Proteomes" id="UP000019763">
    <property type="component" value="Unassembled WGS sequence"/>
</dbReference>
<evidence type="ECO:0000256" key="2">
    <source>
        <dbReference type="ARBA" id="ARBA00007812"/>
    </source>
</evidence>
<evidence type="ECO:0000256" key="3">
    <source>
        <dbReference type="ARBA" id="ARBA00022723"/>
    </source>
</evidence>
<dbReference type="InterPro" id="IPR011766">
    <property type="entry name" value="TPP_enzyme_TPP-bd"/>
</dbReference>
<dbReference type="Gene3D" id="3.40.50.970">
    <property type="match status" value="2"/>
</dbReference>
<dbReference type="Pfam" id="PF00205">
    <property type="entry name" value="TPP_enzyme_M"/>
    <property type="match status" value="1"/>
</dbReference>
<dbReference type="InterPro" id="IPR029035">
    <property type="entry name" value="DHS-like_NAD/FAD-binding_dom"/>
</dbReference>
<dbReference type="SUPFAM" id="SSF52518">
    <property type="entry name" value="Thiamin diphosphate-binding fold (THDP-binding)"/>
    <property type="match status" value="2"/>
</dbReference>
<evidence type="ECO:0000256" key="7">
    <source>
        <dbReference type="ARBA" id="ARBA00023239"/>
    </source>
</evidence>
<dbReference type="OMA" id="IREHFHA"/>
<dbReference type="InterPro" id="IPR047214">
    <property type="entry name" value="TPP_PDC_IPDC"/>
</dbReference>
<dbReference type="GO" id="GO:0030976">
    <property type="term" value="F:thiamine pyrophosphate binding"/>
    <property type="evidence" value="ECO:0007669"/>
    <property type="project" value="InterPro"/>
</dbReference>
<dbReference type="OrthoDB" id="3970464at2759"/>
<feature type="domain" description="Thiamine pyrophosphate enzyme TPP-binding" evidence="11">
    <location>
        <begin position="409"/>
        <end position="538"/>
    </location>
</feature>
<keyword evidence="7" id="KW-0456">Lyase</keyword>
<comment type="cofactor">
    <cofactor evidence="8">
        <name>Mg(2+)</name>
        <dbReference type="ChEBI" id="CHEBI:18420"/>
    </cofactor>
    <text evidence="8">Binds 1 Mg(2+) per subunit.</text>
</comment>
<dbReference type="Pfam" id="PF02775">
    <property type="entry name" value="TPP_enzyme_C"/>
    <property type="match status" value="1"/>
</dbReference>
<keyword evidence="3 8" id="KW-0479">Metal-binding</keyword>
<dbReference type="GO" id="GO:0000287">
    <property type="term" value="F:magnesium ion binding"/>
    <property type="evidence" value="ECO:0007669"/>
    <property type="project" value="InterPro"/>
</dbReference>
<dbReference type="PIRSF" id="PIRSF036565">
    <property type="entry name" value="Pyruvt_ip_decrb"/>
    <property type="match status" value="1"/>
</dbReference>
<keyword evidence="4" id="KW-0210">Decarboxylase</keyword>
<evidence type="ECO:0000313" key="13">
    <source>
        <dbReference type="EMBL" id="EZG70679.1"/>
    </source>
</evidence>
<dbReference type="GO" id="GO:0005829">
    <property type="term" value="C:cytosol"/>
    <property type="evidence" value="ECO:0007669"/>
    <property type="project" value="TreeGrafter"/>
</dbReference>
<dbReference type="SUPFAM" id="SSF52467">
    <property type="entry name" value="DHS-like NAD/FAD-binding domain"/>
    <property type="match status" value="1"/>
</dbReference>
<keyword evidence="5 8" id="KW-0460">Magnesium</keyword>
<evidence type="ECO:0000313" key="14">
    <source>
        <dbReference type="Proteomes" id="UP000019763"/>
    </source>
</evidence>
<comment type="cofactor">
    <cofactor evidence="1">
        <name>thiamine diphosphate</name>
        <dbReference type="ChEBI" id="CHEBI:58937"/>
    </cofactor>
</comment>
<dbReference type="Gene3D" id="3.40.50.1220">
    <property type="entry name" value="TPP-binding domain"/>
    <property type="match status" value="1"/>
</dbReference>
<name>A0A023B902_GRENI</name>
<evidence type="ECO:0000256" key="8">
    <source>
        <dbReference type="PIRSR" id="PIRSR036565-2"/>
    </source>
</evidence>
<evidence type="ECO:0000259" key="11">
    <source>
        <dbReference type="Pfam" id="PF02775"/>
    </source>
</evidence>
<organism evidence="13 14">
    <name type="scientific">Gregarina niphandrodes</name>
    <name type="common">Septate eugregarine</name>
    <dbReference type="NCBI Taxonomy" id="110365"/>
    <lineage>
        <taxon>Eukaryota</taxon>
        <taxon>Sar</taxon>
        <taxon>Alveolata</taxon>
        <taxon>Apicomplexa</taxon>
        <taxon>Conoidasida</taxon>
        <taxon>Gregarinasina</taxon>
        <taxon>Eugregarinorida</taxon>
        <taxon>Gregarinidae</taxon>
        <taxon>Gregarina</taxon>
    </lineage>
</organism>
<keyword evidence="14" id="KW-1185">Reference proteome</keyword>
<dbReference type="FunFam" id="3.40.50.970:FF:000024">
    <property type="entry name" value="Pyruvate decarboxylase isozyme"/>
    <property type="match status" value="1"/>
</dbReference>
<keyword evidence="6 9" id="KW-0786">Thiamine pyrophosphate</keyword>
<dbReference type="InterPro" id="IPR047213">
    <property type="entry name" value="TPP_PYR_PDC_IPDC-like"/>
</dbReference>
<dbReference type="Pfam" id="PF02776">
    <property type="entry name" value="TPP_enzyme_N"/>
    <property type="match status" value="1"/>
</dbReference>
<feature type="binding site" evidence="8">
    <location>
        <position position="448"/>
    </location>
    <ligand>
        <name>Mg(2+)</name>
        <dbReference type="ChEBI" id="CHEBI:18420"/>
    </ligand>
</feature>
<dbReference type="PANTHER" id="PTHR43452">
    <property type="entry name" value="PYRUVATE DECARBOXYLASE"/>
    <property type="match status" value="1"/>
</dbReference>
<feature type="binding site" evidence="8">
    <location>
        <position position="475"/>
    </location>
    <ligand>
        <name>Mg(2+)</name>
        <dbReference type="ChEBI" id="CHEBI:18420"/>
    </ligand>
</feature>
<evidence type="ECO:0000256" key="5">
    <source>
        <dbReference type="ARBA" id="ARBA00022842"/>
    </source>
</evidence>
<dbReference type="RefSeq" id="XP_011129899.1">
    <property type="nucleotide sequence ID" value="XM_011131597.1"/>
</dbReference>
<dbReference type="eggNOG" id="KOG1184">
    <property type="taxonomic scope" value="Eukaryota"/>
</dbReference>
<evidence type="ECO:0000259" key="12">
    <source>
        <dbReference type="Pfam" id="PF02776"/>
    </source>
</evidence>
<dbReference type="InterPro" id="IPR012001">
    <property type="entry name" value="Thiamin_PyroP_enz_TPP-bd_dom"/>
</dbReference>
<dbReference type="GeneID" id="22912021"/>
<evidence type="ECO:0000256" key="4">
    <source>
        <dbReference type="ARBA" id="ARBA00022793"/>
    </source>
</evidence>
<dbReference type="GO" id="GO:0000949">
    <property type="term" value="P:aromatic amino acid family catabolic process to alcohol via Ehrlich pathway"/>
    <property type="evidence" value="ECO:0007669"/>
    <property type="project" value="TreeGrafter"/>
</dbReference>
<dbReference type="CDD" id="cd07038">
    <property type="entry name" value="TPP_PYR_PDC_IPDC_like"/>
    <property type="match status" value="1"/>
</dbReference>
<proteinExistence type="inferred from homology"/>
<protein>
    <submittedName>
        <fullName evidence="13">Indolepyruvate decarboxylase</fullName>
    </submittedName>
</protein>
<evidence type="ECO:0000259" key="10">
    <source>
        <dbReference type="Pfam" id="PF00205"/>
    </source>
</evidence>
<evidence type="ECO:0000256" key="1">
    <source>
        <dbReference type="ARBA" id="ARBA00001964"/>
    </source>
</evidence>
<feature type="binding site" evidence="8">
    <location>
        <position position="477"/>
    </location>
    <ligand>
        <name>Mg(2+)</name>
        <dbReference type="ChEBI" id="CHEBI:18420"/>
    </ligand>
</feature>
<dbReference type="VEuPathDB" id="CryptoDB:GNI_054780"/>
<dbReference type="InterPro" id="IPR012000">
    <property type="entry name" value="Thiamin_PyroP_enz_cen_dom"/>
</dbReference>